<name>A0A0F8YPR3_9ZZZZ</name>
<dbReference type="AlphaFoldDB" id="A0A0F8YPR3"/>
<feature type="non-terminal residue" evidence="1">
    <location>
        <position position="79"/>
    </location>
</feature>
<protein>
    <recommendedName>
        <fullName evidence="2">MYM-type domain-containing protein</fullName>
    </recommendedName>
</protein>
<reference evidence="1" key="1">
    <citation type="journal article" date="2015" name="Nature">
        <title>Complex archaea that bridge the gap between prokaryotes and eukaryotes.</title>
        <authorList>
            <person name="Spang A."/>
            <person name="Saw J.H."/>
            <person name="Jorgensen S.L."/>
            <person name="Zaremba-Niedzwiedzka K."/>
            <person name="Martijn J."/>
            <person name="Lind A.E."/>
            <person name="van Eijk R."/>
            <person name="Schleper C."/>
            <person name="Guy L."/>
            <person name="Ettema T.J."/>
        </authorList>
    </citation>
    <scope>NUCLEOTIDE SEQUENCE</scope>
</reference>
<gene>
    <name evidence="1" type="ORF">LCGC14_3067560</name>
</gene>
<sequence>MNILNRDSYRIKATDRVFCVQCQCKLWPKDRVFPLGEDSFCSPACRESFEHALETLAESDQIESAMAGSLALRLASVAL</sequence>
<dbReference type="EMBL" id="LAZR01065141">
    <property type="protein sequence ID" value="KKK56134.1"/>
    <property type="molecule type" value="Genomic_DNA"/>
</dbReference>
<evidence type="ECO:0008006" key="2">
    <source>
        <dbReference type="Google" id="ProtNLM"/>
    </source>
</evidence>
<proteinExistence type="predicted"/>
<organism evidence="1">
    <name type="scientific">marine sediment metagenome</name>
    <dbReference type="NCBI Taxonomy" id="412755"/>
    <lineage>
        <taxon>unclassified sequences</taxon>
        <taxon>metagenomes</taxon>
        <taxon>ecological metagenomes</taxon>
    </lineage>
</organism>
<evidence type="ECO:0000313" key="1">
    <source>
        <dbReference type="EMBL" id="KKK56134.1"/>
    </source>
</evidence>
<comment type="caution">
    <text evidence="1">The sequence shown here is derived from an EMBL/GenBank/DDBJ whole genome shotgun (WGS) entry which is preliminary data.</text>
</comment>
<accession>A0A0F8YPR3</accession>